<accession>A0A0B6ZMU3</accession>
<dbReference type="EMBL" id="HACG01022336">
    <property type="protein sequence ID" value="CEK69201.1"/>
    <property type="molecule type" value="Transcribed_RNA"/>
</dbReference>
<name>A0A0B6ZMU3_9EUPU</name>
<dbReference type="Gene3D" id="3.30.530.20">
    <property type="match status" value="1"/>
</dbReference>
<dbReference type="InterPro" id="IPR023393">
    <property type="entry name" value="START-like_dom_sf"/>
</dbReference>
<protein>
    <recommendedName>
        <fullName evidence="2">START domain-containing protein</fullName>
    </recommendedName>
</protein>
<sequence length="81" mass="9110">GVEYPEFQVDDSFVRGISGCMIMKVDKDPSKPGYIRVSTITEMDIKGKIPRYLLDSTIPGVLANSFNTWRKFLEKGGHLKS</sequence>
<organism evidence="1">
    <name type="scientific">Arion vulgaris</name>
    <dbReference type="NCBI Taxonomy" id="1028688"/>
    <lineage>
        <taxon>Eukaryota</taxon>
        <taxon>Metazoa</taxon>
        <taxon>Spiralia</taxon>
        <taxon>Lophotrochozoa</taxon>
        <taxon>Mollusca</taxon>
        <taxon>Gastropoda</taxon>
        <taxon>Heterobranchia</taxon>
        <taxon>Euthyneura</taxon>
        <taxon>Panpulmonata</taxon>
        <taxon>Eupulmonata</taxon>
        <taxon>Stylommatophora</taxon>
        <taxon>Helicina</taxon>
        <taxon>Arionoidea</taxon>
        <taxon>Arionidae</taxon>
        <taxon>Arion</taxon>
    </lineage>
</organism>
<evidence type="ECO:0008006" key="2">
    <source>
        <dbReference type="Google" id="ProtNLM"/>
    </source>
</evidence>
<dbReference type="SUPFAM" id="SSF55961">
    <property type="entry name" value="Bet v1-like"/>
    <property type="match status" value="1"/>
</dbReference>
<dbReference type="AlphaFoldDB" id="A0A0B6ZMU3"/>
<gene>
    <name evidence="1" type="primary">ORF69326</name>
</gene>
<feature type="non-terminal residue" evidence="1">
    <location>
        <position position="1"/>
    </location>
</feature>
<reference evidence="1" key="1">
    <citation type="submission" date="2014-12" db="EMBL/GenBank/DDBJ databases">
        <title>Insight into the proteome of Arion vulgaris.</title>
        <authorList>
            <person name="Aradska J."/>
            <person name="Bulat T."/>
            <person name="Smidak R."/>
            <person name="Sarate P."/>
            <person name="Gangsoo J."/>
            <person name="Sialana F."/>
            <person name="Bilban M."/>
            <person name="Lubec G."/>
        </authorList>
    </citation>
    <scope>NUCLEOTIDE SEQUENCE</scope>
    <source>
        <tissue evidence="1">Skin</tissue>
    </source>
</reference>
<proteinExistence type="predicted"/>
<evidence type="ECO:0000313" key="1">
    <source>
        <dbReference type="EMBL" id="CEK69201.1"/>
    </source>
</evidence>